<dbReference type="Proteomes" id="UP000789366">
    <property type="component" value="Unassembled WGS sequence"/>
</dbReference>
<name>A0ACA9PAG9_9GLOM</name>
<reference evidence="1" key="1">
    <citation type="submission" date="2021-06" db="EMBL/GenBank/DDBJ databases">
        <authorList>
            <person name="Kallberg Y."/>
            <person name="Tangrot J."/>
            <person name="Rosling A."/>
        </authorList>
    </citation>
    <scope>NUCLEOTIDE SEQUENCE</scope>
    <source>
        <strain evidence="1">28 12/20/2015</strain>
    </source>
</reference>
<comment type="caution">
    <text evidence="1">The sequence shown here is derived from an EMBL/GenBank/DDBJ whole genome shotgun (WGS) entry which is preliminary data.</text>
</comment>
<sequence>KNTLYLMRSFEIDKKEHLNINNSKRKETQTDKNMVQLETENSQNRTC</sequence>
<organism evidence="1 2">
    <name type="scientific">Cetraspora pellucida</name>
    <dbReference type="NCBI Taxonomy" id="1433469"/>
    <lineage>
        <taxon>Eukaryota</taxon>
        <taxon>Fungi</taxon>
        <taxon>Fungi incertae sedis</taxon>
        <taxon>Mucoromycota</taxon>
        <taxon>Glomeromycotina</taxon>
        <taxon>Glomeromycetes</taxon>
        <taxon>Diversisporales</taxon>
        <taxon>Gigasporaceae</taxon>
        <taxon>Cetraspora</taxon>
    </lineage>
</organism>
<gene>
    <name evidence="1" type="ORF">SPELUC_LOCUS11118</name>
</gene>
<feature type="non-terminal residue" evidence="1">
    <location>
        <position position="1"/>
    </location>
</feature>
<dbReference type="EMBL" id="CAJVPW010022533">
    <property type="protein sequence ID" value="CAG8697886.1"/>
    <property type="molecule type" value="Genomic_DNA"/>
</dbReference>
<proteinExistence type="predicted"/>
<accession>A0ACA9PAG9</accession>
<evidence type="ECO:0000313" key="1">
    <source>
        <dbReference type="EMBL" id="CAG8697886.1"/>
    </source>
</evidence>
<protein>
    <submittedName>
        <fullName evidence="1">12007_t:CDS:1</fullName>
    </submittedName>
</protein>
<feature type="non-terminal residue" evidence="1">
    <location>
        <position position="47"/>
    </location>
</feature>
<keyword evidence="2" id="KW-1185">Reference proteome</keyword>
<evidence type="ECO:0000313" key="2">
    <source>
        <dbReference type="Proteomes" id="UP000789366"/>
    </source>
</evidence>